<keyword evidence="3 6" id="KW-0812">Transmembrane</keyword>
<protein>
    <submittedName>
        <fullName evidence="8">DMT superfamily drug/metabolite permease</fullName>
    </submittedName>
</protein>
<feature type="domain" description="EamA" evidence="7">
    <location>
        <begin position="5"/>
        <end position="139"/>
    </location>
</feature>
<comment type="similarity">
    <text evidence="2">Belongs to the EamA transporter family.</text>
</comment>
<dbReference type="AlphaFoldDB" id="A0A0G1RV30"/>
<evidence type="ECO:0000313" key="8">
    <source>
        <dbReference type="EMBL" id="KKU61012.1"/>
    </source>
</evidence>
<feature type="transmembrane region" description="Helical" evidence="6">
    <location>
        <begin position="33"/>
        <end position="53"/>
    </location>
</feature>
<evidence type="ECO:0000256" key="4">
    <source>
        <dbReference type="ARBA" id="ARBA00022989"/>
    </source>
</evidence>
<evidence type="ECO:0000313" key="9">
    <source>
        <dbReference type="Proteomes" id="UP000033860"/>
    </source>
</evidence>
<dbReference type="EMBL" id="LCNT01000005">
    <property type="protein sequence ID" value="KKU61012.1"/>
    <property type="molecule type" value="Genomic_DNA"/>
</dbReference>
<dbReference type="Proteomes" id="UP000033860">
    <property type="component" value="Unassembled WGS sequence"/>
</dbReference>
<evidence type="ECO:0000256" key="2">
    <source>
        <dbReference type="ARBA" id="ARBA00007362"/>
    </source>
</evidence>
<evidence type="ECO:0000256" key="6">
    <source>
        <dbReference type="SAM" id="Phobius"/>
    </source>
</evidence>
<dbReference type="Pfam" id="PF00892">
    <property type="entry name" value="EamA"/>
    <property type="match status" value="2"/>
</dbReference>
<keyword evidence="5 6" id="KW-0472">Membrane</keyword>
<evidence type="ECO:0000256" key="5">
    <source>
        <dbReference type="ARBA" id="ARBA00023136"/>
    </source>
</evidence>
<feature type="transmembrane region" description="Helical" evidence="6">
    <location>
        <begin position="92"/>
        <end position="117"/>
    </location>
</feature>
<dbReference type="InterPro" id="IPR037185">
    <property type="entry name" value="EmrE-like"/>
</dbReference>
<dbReference type="InterPro" id="IPR050638">
    <property type="entry name" value="AA-Vitamin_Transporters"/>
</dbReference>
<feature type="transmembrane region" description="Helical" evidence="6">
    <location>
        <begin position="275"/>
        <end position="293"/>
    </location>
</feature>
<dbReference type="GO" id="GO:0016020">
    <property type="term" value="C:membrane"/>
    <property type="evidence" value="ECO:0007669"/>
    <property type="project" value="UniProtKB-SubCell"/>
</dbReference>
<feature type="transmembrane region" description="Helical" evidence="6">
    <location>
        <begin position="124"/>
        <end position="144"/>
    </location>
</feature>
<comment type="subcellular location">
    <subcellularLocation>
        <location evidence="1">Membrane</location>
        <topology evidence="1">Multi-pass membrane protein</topology>
    </subcellularLocation>
</comment>
<feature type="transmembrane region" description="Helical" evidence="6">
    <location>
        <begin position="220"/>
        <end position="239"/>
    </location>
</feature>
<feature type="transmembrane region" description="Helical" evidence="6">
    <location>
        <begin position="156"/>
        <end position="175"/>
    </location>
</feature>
<keyword evidence="4 6" id="KW-1133">Transmembrane helix</keyword>
<feature type="transmembrane region" description="Helical" evidence="6">
    <location>
        <begin position="251"/>
        <end position="269"/>
    </location>
</feature>
<gene>
    <name evidence="8" type="ORF">UX85_C0005G0050</name>
</gene>
<comment type="caution">
    <text evidence="8">The sequence shown here is derived from an EMBL/GenBank/DDBJ whole genome shotgun (WGS) entry which is preliminary data.</text>
</comment>
<dbReference type="SUPFAM" id="SSF103481">
    <property type="entry name" value="Multidrug resistance efflux transporter EmrE"/>
    <property type="match status" value="2"/>
</dbReference>
<proteinExistence type="inferred from homology"/>
<dbReference type="PANTHER" id="PTHR32322:SF2">
    <property type="entry name" value="EAMA DOMAIN-CONTAINING PROTEIN"/>
    <property type="match status" value="1"/>
</dbReference>
<reference evidence="8 9" key="1">
    <citation type="journal article" date="2015" name="Nature">
        <title>rRNA introns, odd ribosomes, and small enigmatic genomes across a large radiation of phyla.</title>
        <authorList>
            <person name="Brown C.T."/>
            <person name="Hug L.A."/>
            <person name="Thomas B.C."/>
            <person name="Sharon I."/>
            <person name="Castelle C.J."/>
            <person name="Singh A."/>
            <person name="Wilkins M.J."/>
            <person name="Williams K.H."/>
            <person name="Banfield J.F."/>
        </authorList>
    </citation>
    <scope>NUCLEOTIDE SEQUENCE [LARGE SCALE GENOMIC DNA]</scope>
</reference>
<organism evidence="8 9">
    <name type="scientific">Candidatus Beckwithbacteria bacterium GW2011_GWB1_47_15</name>
    <dbReference type="NCBI Taxonomy" id="1618371"/>
    <lineage>
        <taxon>Bacteria</taxon>
        <taxon>Candidatus Beckwithiibacteriota</taxon>
    </lineage>
</organism>
<sequence length="302" mass="32913">MKRFSALLIMLAATLWSLDGLLRRQLYSLPPATLVMVEHMVGVLIALPFLPRVWHEYRKMTKRDWLVMLAIVVFASVLGTIFYTAALGKVNYIQYSVVVLLQQTQPIFAVALAALLLKEKLTRRYSLMALVGLVAAYFLAFPGYRPQLAGQTGEVSAALLAMGAALFWGSATVLGKLILKRLSYIAAAIMRFALAIPVAYLVARLTGQTLPLSAITSTQWLYLIGIALSSGMVAFLIYYKGLTNTQAKVSTFAELTWPVSAAFIGLVFLKEVLTPVQIVAAIVLLADILALSLSKAAVNEKA</sequence>
<evidence type="ECO:0000256" key="1">
    <source>
        <dbReference type="ARBA" id="ARBA00004141"/>
    </source>
</evidence>
<accession>A0A0G1RV30</accession>
<dbReference type="InterPro" id="IPR000620">
    <property type="entry name" value="EamA_dom"/>
</dbReference>
<evidence type="ECO:0000259" key="7">
    <source>
        <dbReference type="Pfam" id="PF00892"/>
    </source>
</evidence>
<feature type="transmembrane region" description="Helical" evidence="6">
    <location>
        <begin position="65"/>
        <end position="86"/>
    </location>
</feature>
<feature type="transmembrane region" description="Helical" evidence="6">
    <location>
        <begin position="182"/>
        <end position="200"/>
    </location>
</feature>
<evidence type="ECO:0000256" key="3">
    <source>
        <dbReference type="ARBA" id="ARBA00022692"/>
    </source>
</evidence>
<dbReference type="PANTHER" id="PTHR32322">
    <property type="entry name" value="INNER MEMBRANE TRANSPORTER"/>
    <property type="match status" value="1"/>
</dbReference>
<name>A0A0G1RV30_9BACT</name>
<feature type="domain" description="EamA" evidence="7">
    <location>
        <begin position="156"/>
        <end position="290"/>
    </location>
</feature>